<reference evidence="8 9" key="1">
    <citation type="journal article" date="2018" name="Nat. Genet.">
        <title>The Rosa genome provides new insights in the design of modern roses.</title>
        <authorList>
            <person name="Bendahmane M."/>
        </authorList>
    </citation>
    <scope>NUCLEOTIDE SEQUENCE [LARGE SCALE GENOMIC DNA]</scope>
    <source>
        <strain evidence="9">cv. Old Blush</strain>
    </source>
</reference>
<accession>A0A2P6S9W8</accession>
<sequence length="485" mass="54962">MCCGGFTVPKGYRFHPSDEELLSHYLEEKNKCKDSQITTIIPEIDVCKHEPRELPELAFTRAESLGRKFFFFFFFWVAREVSWDNQGKWYFFTPRDYKYNNSTRSNRTTGEGFWKITGKDRAIKAPGSKAVIGRKRTLTFYKRGVPKSQKTSWVIHEYYLIQAHSDPPKQIGDFVVCCLKYKSDNFDHDKDAPFCDRGSSSRSMASNVENQAEENWASKELVNVVPIPSGNDDEAETGGAMITEEEEYLTLKELRDTLQIPIGNPHEFEVQGRQTDPCRIDKKDPSTDVEGQPDRSNSSDMIEELLDDPENLDSLFHPPAPPQLHQSPMHTTNIHNDECRKRTYPFEHNDPSLTKKNNISTNDNDELVSNIASSSENQAANMIPEGYSQLGANLGSEFDSFLPNNYNYTLPSINGGPRDFSHDNNFIELDDLLSSYEGIDYSLAQFLHTVIDGGRGVTSDRNTEVVHGSVNDYSALAIGATLQRS</sequence>
<dbReference type="InterPro" id="IPR036093">
    <property type="entry name" value="NAC_dom_sf"/>
</dbReference>
<gene>
    <name evidence="8" type="ORF">RchiOBHm_Chr1g0324821</name>
</gene>
<evidence type="ECO:0000313" key="9">
    <source>
        <dbReference type="Proteomes" id="UP000238479"/>
    </source>
</evidence>
<dbReference type="Gene3D" id="2.170.150.80">
    <property type="entry name" value="NAC domain"/>
    <property type="match status" value="1"/>
</dbReference>
<evidence type="ECO:0000256" key="6">
    <source>
        <dbReference type="SAM" id="MobiDB-lite"/>
    </source>
</evidence>
<comment type="subcellular location">
    <subcellularLocation>
        <location evidence="1">Nucleus</location>
    </subcellularLocation>
</comment>
<dbReference type="GO" id="GO:0006355">
    <property type="term" value="P:regulation of DNA-templated transcription"/>
    <property type="evidence" value="ECO:0007669"/>
    <property type="project" value="InterPro"/>
</dbReference>
<dbReference type="GO" id="GO:0003677">
    <property type="term" value="F:DNA binding"/>
    <property type="evidence" value="ECO:0007669"/>
    <property type="project" value="UniProtKB-KW"/>
</dbReference>
<keyword evidence="3" id="KW-0238">DNA-binding</keyword>
<comment type="caution">
    <text evidence="8">The sequence shown here is derived from an EMBL/GenBank/DDBJ whole genome shotgun (WGS) entry which is preliminary data.</text>
</comment>
<protein>
    <submittedName>
        <fullName evidence="8">Putative transcription factor NAM family</fullName>
    </submittedName>
</protein>
<dbReference type="OMA" id="NIHNDEC"/>
<evidence type="ECO:0000256" key="1">
    <source>
        <dbReference type="ARBA" id="ARBA00004123"/>
    </source>
</evidence>
<evidence type="ECO:0000313" key="8">
    <source>
        <dbReference type="EMBL" id="PRQ55464.1"/>
    </source>
</evidence>
<feature type="compositionally biased region" description="Acidic residues" evidence="6">
    <location>
        <begin position="301"/>
        <end position="311"/>
    </location>
</feature>
<dbReference type="STRING" id="74649.A0A2P6S9W8"/>
<proteinExistence type="predicted"/>
<evidence type="ECO:0000259" key="7">
    <source>
        <dbReference type="PROSITE" id="PS51005"/>
    </source>
</evidence>
<keyword evidence="5" id="KW-0539">Nucleus</keyword>
<evidence type="ECO:0000256" key="2">
    <source>
        <dbReference type="ARBA" id="ARBA00023015"/>
    </source>
</evidence>
<keyword evidence="2" id="KW-0805">Transcription regulation</keyword>
<feature type="domain" description="NAC" evidence="7">
    <location>
        <begin position="8"/>
        <end position="182"/>
    </location>
</feature>
<keyword evidence="9" id="KW-1185">Reference proteome</keyword>
<dbReference type="Proteomes" id="UP000238479">
    <property type="component" value="Chromosome 1"/>
</dbReference>
<evidence type="ECO:0000256" key="3">
    <source>
        <dbReference type="ARBA" id="ARBA00023125"/>
    </source>
</evidence>
<dbReference type="PANTHER" id="PTHR31989">
    <property type="entry name" value="NAC DOMAIN-CONTAINING PROTEIN 82-RELATED"/>
    <property type="match status" value="1"/>
</dbReference>
<dbReference type="Gramene" id="PRQ55464">
    <property type="protein sequence ID" value="PRQ55464"/>
    <property type="gene ID" value="RchiOBHm_Chr1g0324821"/>
</dbReference>
<dbReference type="SUPFAM" id="SSF101941">
    <property type="entry name" value="NAC domain"/>
    <property type="match status" value="1"/>
</dbReference>
<keyword evidence="4" id="KW-0804">Transcription</keyword>
<dbReference type="PROSITE" id="PS51005">
    <property type="entry name" value="NAC"/>
    <property type="match status" value="1"/>
</dbReference>
<feature type="compositionally biased region" description="Basic and acidic residues" evidence="6">
    <location>
        <begin position="266"/>
        <end position="286"/>
    </location>
</feature>
<dbReference type="InterPro" id="IPR003441">
    <property type="entry name" value="NAC-dom"/>
</dbReference>
<evidence type="ECO:0000256" key="4">
    <source>
        <dbReference type="ARBA" id="ARBA00023163"/>
    </source>
</evidence>
<dbReference type="Pfam" id="PF02365">
    <property type="entry name" value="NAM"/>
    <property type="match status" value="1"/>
</dbReference>
<dbReference type="EMBL" id="PDCK01000039">
    <property type="protein sequence ID" value="PRQ55464.1"/>
    <property type="molecule type" value="Genomic_DNA"/>
</dbReference>
<dbReference type="OrthoDB" id="10412978at2759"/>
<evidence type="ECO:0000256" key="5">
    <source>
        <dbReference type="ARBA" id="ARBA00023242"/>
    </source>
</evidence>
<feature type="region of interest" description="Disordered" evidence="6">
    <location>
        <begin position="262"/>
        <end position="331"/>
    </location>
</feature>
<organism evidence="8 9">
    <name type="scientific">Rosa chinensis</name>
    <name type="common">China rose</name>
    <dbReference type="NCBI Taxonomy" id="74649"/>
    <lineage>
        <taxon>Eukaryota</taxon>
        <taxon>Viridiplantae</taxon>
        <taxon>Streptophyta</taxon>
        <taxon>Embryophyta</taxon>
        <taxon>Tracheophyta</taxon>
        <taxon>Spermatophyta</taxon>
        <taxon>Magnoliopsida</taxon>
        <taxon>eudicotyledons</taxon>
        <taxon>Gunneridae</taxon>
        <taxon>Pentapetalae</taxon>
        <taxon>rosids</taxon>
        <taxon>fabids</taxon>
        <taxon>Rosales</taxon>
        <taxon>Rosaceae</taxon>
        <taxon>Rosoideae</taxon>
        <taxon>Rosoideae incertae sedis</taxon>
        <taxon>Rosa</taxon>
    </lineage>
</organism>
<dbReference type="GO" id="GO:0005634">
    <property type="term" value="C:nucleus"/>
    <property type="evidence" value="ECO:0007669"/>
    <property type="project" value="UniProtKB-SubCell"/>
</dbReference>
<name>A0A2P6S9W8_ROSCH</name>
<dbReference type="AlphaFoldDB" id="A0A2P6S9W8"/>